<dbReference type="InterPro" id="IPR051730">
    <property type="entry name" value="NASP-like"/>
</dbReference>
<organism evidence="5 6">
    <name type="scientific">Funneliformis mosseae</name>
    <name type="common">Endomycorrhizal fungus</name>
    <name type="synonym">Glomus mosseae</name>
    <dbReference type="NCBI Taxonomy" id="27381"/>
    <lineage>
        <taxon>Eukaryota</taxon>
        <taxon>Fungi</taxon>
        <taxon>Fungi incertae sedis</taxon>
        <taxon>Mucoromycota</taxon>
        <taxon>Glomeromycotina</taxon>
        <taxon>Glomeromycetes</taxon>
        <taxon>Glomerales</taxon>
        <taxon>Glomeraceae</taxon>
        <taxon>Funneliformis</taxon>
    </lineage>
</organism>
<evidence type="ECO:0000313" key="5">
    <source>
        <dbReference type="EMBL" id="CAG8573317.1"/>
    </source>
</evidence>
<dbReference type="PANTHER" id="PTHR15081">
    <property type="entry name" value="NUCLEAR AUTOANTIGENIC SPERM PROTEIN NASP -RELATED"/>
    <property type="match status" value="1"/>
</dbReference>
<keyword evidence="2" id="KW-0802">TPR repeat</keyword>
<dbReference type="GO" id="GO:0042393">
    <property type="term" value="F:histone binding"/>
    <property type="evidence" value="ECO:0007669"/>
    <property type="project" value="TreeGrafter"/>
</dbReference>
<sequence>MSNSSKLPIEETSSAQVHFELLPQSASLSQSLSLPDTIKLLTEEGTKAFKLREYETAVLKYEEASQLAELHYGRSKEFADVLFNYGRALIENFIYQSSVLGDNTLEKRIALEIQEDELQSNNKSHLYFEGEPGFEDEMIEGQTEEISEVLEQELDEGESHIETANESQTGQDDDLNVANDILVIARDIYLDLNTDEAKVSLGEVHMKLGDISLEQALSASTEESQNDQAIEHVEQAMEVLNKCKKKLQDKLASVQETYGKGKQVVKSDDDSTEETEKKLNEIDQFLVEMEAKIEELNTAKINREKAVPTPSEIALAEYVKMLTPSVESSNTVTNTGPSSSTSNIPINDITSLIKRKVAVNIEDNIEGSNDNLTDETNVISTNMDMDKDEEKKRKTDETTNEGGSEGRSEENKEISPNKKARLSG</sequence>
<dbReference type="GO" id="GO:0005654">
    <property type="term" value="C:nucleoplasm"/>
    <property type="evidence" value="ECO:0007669"/>
    <property type="project" value="TreeGrafter"/>
</dbReference>
<evidence type="ECO:0000256" key="1">
    <source>
        <dbReference type="ARBA" id="ARBA00022737"/>
    </source>
</evidence>
<dbReference type="Gene3D" id="1.25.40.10">
    <property type="entry name" value="Tetratricopeptide repeat domain"/>
    <property type="match status" value="1"/>
</dbReference>
<proteinExistence type="predicted"/>
<protein>
    <submittedName>
        <fullName evidence="5">9127_t:CDS:1</fullName>
    </submittedName>
</protein>
<evidence type="ECO:0000256" key="4">
    <source>
        <dbReference type="SAM" id="MobiDB-lite"/>
    </source>
</evidence>
<comment type="caution">
    <text evidence="5">The sequence shown here is derived from an EMBL/GenBank/DDBJ whole genome shotgun (WGS) entry which is preliminary data.</text>
</comment>
<keyword evidence="1" id="KW-0677">Repeat</keyword>
<dbReference type="AlphaFoldDB" id="A0A9N9BQ27"/>
<dbReference type="GO" id="GO:0006335">
    <property type="term" value="P:DNA replication-dependent chromatin assembly"/>
    <property type="evidence" value="ECO:0007669"/>
    <property type="project" value="TreeGrafter"/>
</dbReference>
<feature type="region of interest" description="Disordered" evidence="4">
    <location>
        <begin position="366"/>
        <end position="424"/>
    </location>
</feature>
<feature type="coiled-coil region" evidence="3">
    <location>
        <begin position="230"/>
        <end position="306"/>
    </location>
</feature>
<feature type="compositionally biased region" description="Basic and acidic residues" evidence="4">
    <location>
        <begin position="404"/>
        <end position="416"/>
    </location>
</feature>
<accession>A0A9N9BQ27</accession>
<feature type="compositionally biased region" description="Basic and acidic residues" evidence="4">
    <location>
        <begin position="384"/>
        <end position="397"/>
    </location>
</feature>
<dbReference type="PANTHER" id="PTHR15081:SF1">
    <property type="entry name" value="NUCLEAR AUTOANTIGENIC SPERM PROTEIN"/>
    <property type="match status" value="1"/>
</dbReference>
<keyword evidence="6" id="KW-1185">Reference proteome</keyword>
<dbReference type="GO" id="GO:0034080">
    <property type="term" value="P:CENP-A containing chromatin assembly"/>
    <property type="evidence" value="ECO:0007669"/>
    <property type="project" value="TreeGrafter"/>
</dbReference>
<feature type="region of interest" description="Disordered" evidence="4">
    <location>
        <begin position="325"/>
        <end position="345"/>
    </location>
</feature>
<dbReference type="InterPro" id="IPR011990">
    <property type="entry name" value="TPR-like_helical_dom_sf"/>
</dbReference>
<dbReference type="Proteomes" id="UP000789375">
    <property type="component" value="Unassembled WGS sequence"/>
</dbReference>
<reference evidence="5" key="1">
    <citation type="submission" date="2021-06" db="EMBL/GenBank/DDBJ databases">
        <authorList>
            <person name="Kallberg Y."/>
            <person name="Tangrot J."/>
            <person name="Rosling A."/>
        </authorList>
    </citation>
    <scope>NUCLEOTIDE SEQUENCE</scope>
    <source>
        <strain evidence="5">87-6 pot B 2015</strain>
    </source>
</reference>
<keyword evidence="3" id="KW-0175">Coiled coil</keyword>
<evidence type="ECO:0000256" key="2">
    <source>
        <dbReference type="ARBA" id="ARBA00022803"/>
    </source>
</evidence>
<feature type="compositionally biased region" description="Polar residues" evidence="4">
    <location>
        <begin position="366"/>
        <end position="380"/>
    </location>
</feature>
<dbReference type="EMBL" id="CAJVPP010001795">
    <property type="protein sequence ID" value="CAG8573317.1"/>
    <property type="molecule type" value="Genomic_DNA"/>
</dbReference>
<evidence type="ECO:0000256" key="3">
    <source>
        <dbReference type="SAM" id="Coils"/>
    </source>
</evidence>
<evidence type="ECO:0000313" key="6">
    <source>
        <dbReference type="Proteomes" id="UP000789375"/>
    </source>
</evidence>
<gene>
    <name evidence="5" type="ORF">FMOSSE_LOCUS7567</name>
</gene>
<name>A0A9N9BQ27_FUNMO</name>